<name>A0A0F7ZMZ9_9HYPO</name>
<organism evidence="2 3">
    <name type="scientific">Hirsutella minnesotensis 3608</name>
    <dbReference type="NCBI Taxonomy" id="1043627"/>
    <lineage>
        <taxon>Eukaryota</taxon>
        <taxon>Fungi</taxon>
        <taxon>Dikarya</taxon>
        <taxon>Ascomycota</taxon>
        <taxon>Pezizomycotina</taxon>
        <taxon>Sordariomycetes</taxon>
        <taxon>Hypocreomycetidae</taxon>
        <taxon>Hypocreales</taxon>
        <taxon>Ophiocordycipitaceae</taxon>
        <taxon>Hirsutella</taxon>
    </lineage>
</organism>
<feature type="compositionally biased region" description="Polar residues" evidence="1">
    <location>
        <begin position="1"/>
        <end position="12"/>
    </location>
</feature>
<dbReference type="EMBL" id="KQ030540">
    <property type="protein sequence ID" value="KJZ72880.1"/>
    <property type="molecule type" value="Genomic_DNA"/>
</dbReference>
<reference evidence="2 3" key="1">
    <citation type="journal article" date="2014" name="Genome Biol. Evol.">
        <title>Comparative genomics and transcriptomics analyses reveal divergent lifestyle features of nematode endoparasitic fungus Hirsutella minnesotensis.</title>
        <authorList>
            <person name="Lai Y."/>
            <person name="Liu K."/>
            <person name="Zhang X."/>
            <person name="Zhang X."/>
            <person name="Li K."/>
            <person name="Wang N."/>
            <person name="Shu C."/>
            <person name="Wu Y."/>
            <person name="Wang C."/>
            <person name="Bushley K.E."/>
            <person name="Xiang M."/>
            <person name="Liu X."/>
        </authorList>
    </citation>
    <scope>NUCLEOTIDE SEQUENCE [LARGE SCALE GENOMIC DNA]</scope>
    <source>
        <strain evidence="2 3">3608</strain>
    </source>
</reference>
<gene>
    <name evidence="2" type="ORF">HIM_07643</name>
</gene>
<dbReference type="AlphaFoldDB" id="A0A0F7ZMZ9"/>
<keyword evidence="3" id="KW-1185">Reference proteome</keyword>
<protein>
    <submittedName>
        <fullName evidence="2">Uncharacterized protein</fullName>
    </submittedName>
</protein>
<feature type="compositionally biased region" description="Polar residues" evidence="1">
    <location>
        <begin position="19"/>
        <end position="32"/>
    </location>
</feature>
<dbReference type="Proteomes" id="UP000054481">
    <property type="component" value="Unassembled WGS sequence"/>
</dbReference>
<dbReference type="OrthoDB" id="5089392at2759"/>
<accession>A0A0F7ZMZ9</accession>
<sequence length="114" mass="12201">MKRFTTSLSSPSLPHDAPPQSTSNGAARTGSKTADIPLVSRASRTLSWSSDASSTRARSLASSLSSSFRKPTGPWIRPAPKVNVHTTCGRHTDQFFFGGPSLTELARSIIKKKS</sequence>
<evidence type="ECO:0000313" key="2">
    <source>
        <dbReference type="EMBL" id="KJZ72880.1"/>
    </source>
</evidence>
<evidence type="ECO:0000256" key="1">
    <source>
        <dbReference type="SAM" id="MobiDB-lite"/>
    </source>
</evidence>
<feature type="region of interest" description="Disordered" evidence="1">
    <location>
        <begin position="1"/>
        <end position="38"/>
    </location>
</feature>
<evidence type="ECO:0000313" key="3">
    <source>
        <dbReference type="Proteomes" id="UP000054481"/>
    </source>
</evidence>
<proteinExistence type="predicted"/>